<evidence type="ECO:0000313" key="4">
    <source>
        <dbReference type="EMBL" id="KAK4507754.1"/>
    </source>
</evidence>
<evidence type="ECO:0000313" key="5">
    <source>
        <dbReference type="Proteomes" id="UP001305779"/>
    </source>
</evidence>
<sequence>MPLTSKTLSIIDGQLQQYLQSTPEQNFDRSIWNNLKILSSSVDKEGKTANVLFSIVIPENCGNHIGIAAGGAVATLFDGATGSAIRLVAKDGLWNGNEVTRSLSMTYYRPIALGEEVNIKCEVVDVGKRLATVRGVMTRASDGSLLATCQHEKVCLLDKAKL</sequence>
<dbReference type="EMBL" id="JAXOVC010000001">
    <property type="protein sequence ID" value="KAK4507754.1"/>
    <property type="molecule type" value="Genomic_DNA"/>
</dbReference>
<reference evidence="4 5" key="1">
    <citation type="journal article" date="2023" name="G3 (Bethesda)">
        <title>A chromosome-level genome assembly of Zasmidium syzygii isolated from banana leaves.</title>
        <authorList>
            <person name="van Westerhoven A.C."/>
            <person name="Mehrabi R."/>
            <person name="Talebi R."/>
            <person name="Steentjes M.B.F."/>
            <person name="Corcolon B."/>
            <person name="Chong P.A."/>
            <person name="Kema G.H.J."/>
            <person name="Seidl M.F."/>
        </authorList>
    </citation>
    <scope>NUCLEOTIDE SEQUENCE [LARGE SCALE GENOMIC DNA]</scope>
    <source>
        <strain evidence="4 5">P124</strain>
    </source>
</reference>
<protein>
    <recommendedName>
        <fullName evidence="3">Thioesterase domain-containing protein</fullName>
    </recommendedName>
</protein>
<keyword evidence="5" id="KW-1185">Reference proteome</keyword>
<name>A0ABR0F1E1_ZASCE</name>
<accession>A0ABR0F1E1</accession>
<comment type="similarity">
    <text evidence="1">Belongs to the thioesterase PaaI family.</text>
</comment>
<gene>
    <name evidence="4" type="ORF">PRZ48_001489</name>
</gene>
<dbReference type="Proteomes" id="UP001305779">
    <property type="component" value="Unassembled WGS sequence"/>
</dbReference>
<evidence type="ECO:0000259" key="3">
    <source>
        <dbReference type="Pfam" id="PF03061"/>
    </source>
</evidence>
<dbReference type="SUPFAM" id="SSF54637">
    <property type="entry name" value="Thioesterase/thiol ester dehydrase-isomerase"/>
    <property type="match status" value="1"/>
</dbReference>
<comment type="caution">
    <text evidence="4">The sequence shown here is derived from an EMBL/GenBank/DDBJ whole genome shotgun (WGS) entry which is preliminary data.</text>
</comment>
<dbReference type="InterPro" id="IPR039298">
    <property type="entry name" value="ACOT13"/>
</dbReference>
<feature type="domain" description="Thioesterase" evidence="3">
    <location>
        <begin position="66"/>
        <end position="143"/>
    </location>
</feature>
<dbReference type="Gene3D" id="3.10.129.10">
    <property type="entry name" value="Hotdog Thioesterase"/>
    <property type="match status" value="1"/>
</dbReference>
<keyword evidence="2" id="KW-0378">Hydrolase</keyword>
<organism evidence="4 5">
    <name type="scientific">Zasmidium cellare</name>
    <name type="common">Wine cellar mold</name>
    <name type="synonym">Racodium cellare</name>
    <dbReference type="NCBI Taxonomy" id="395010"/>
    <lineage>
        <taxon>Eukaryota</taxon>
        <taxon>Fungi</taxon>
        <taxon>Dikarya</taxon>
        <taxon>Ascomycota</taxon>
        <taxon>Pezizomycotina</taxon>
        <taxon>Dothideomycetes</taxon>
        <taxon>Dothideomycetidae</taxon>
        <taxon>Mycosphaerellales</taxon>
        <taxon>Mycosphaerellaceae</taxon>
        <taxon>Zasmidium</taxon>
    </lineage>
</organism>
<dbReference type="Pfam" id="PF03061">
    <property type="entry name" value="4HBT"/>
    <property type="match status" value="1"/>
</dbReference>
<evidence type="ECO:0000256" key="2">
    <source>
        <dbReference type="ARBA" id="ARBA00022801"/>
    </source>
</evidence>
<dbReference type="PANTHER" id="PTHR21660:SF1">
    <property type="entry name" value="ACYL-COENZYME A THIOESTERASE 13"/>
    <property type="match status" value="1"/>
</dbReference>
<dbReference type="PANTHER" id="PTHR21660">
    <property type="entry name" value="THIOESTERASE SUPERFAMILY MEMBER-RELATED"/>
    <property type="match status" value="1"/>
</dbReference>
<proteinExistence type="inferred from homology"/>
<dbReference type="InterPro" id="IPR006683">
    <property type="entry name" value="Thioestr_dom"/>
</dbReference>
<dbReference type="InterPro" id="IPR029069">
    <property type="entry name" value="HotDog_dom_sf"/>
</dbReference>
<evidence type="ECO:0000256" key="1">
    <source>
        <dbReference type="ARBA" id="ARBA00008324"/>
    </source>
</evidence>
<dbReference type="CDD" id="cd03443">
    <property type="entry name" value="PaaI_thioesterase"/>
    <property type="match status" value="1"/>
</dbReference>